<name>A0A378T5W9_MORLA</name>
<sequence>MNKLIAILLCLPVMACATPNAPQEPTQHQKFYHSIENTMPALLNQIGFNVAYFQNAMIQDSSGQDYPKIDVTEKQYAICMQNAIDNKFYEKPLSQAVTHYLSQADEQTIAYDKKILDSEILLKVNELYKDIFKLYASDERADAKMVSYKSIKNQEQALIGDGIIFSHEYTQNFIKFFNSAFTQSMVKQIDKCLEDQYERLGMMYDSL</sequence>
<proteinExistence type="predicted"/>
<dbReference type="AlphaFoldDB" id="A0A378T5W9"/>
<dbReference type="Proteomes" id="UP000254437">
    <property type="component" value="Unassembled WGS sequence"/>
</dbReference>
<feature type="chain" id="PRO_5016862245" description="Lipoprotein" evidence="1">
    <location>
        <begin position="18"/>
        <end position="207"/>
    </location>
</feature>
<keyword evidence="1" id="KW-0732">Signal</keyword>
<evidence type="ECO:0000313" key="3">
    <source>
        <dbReference type="Proteomes" id="UP000254437"/>
    </source>
</evidence>
<gene>
    <name evidence="2" type="ORF">NCTC10359_00826</name>
</gene>
<dbReference type="RefSeq" id="WP_115005773.1">
    <property type="nucleotide sequence ID" value="NZ_UGQU01000001.1"/>
</dbReference>
<protein>
    <recommendedName>
        <fullName evidence="4">Lipoprotein</fullName>
    </recommendedName>
</protein>
<dbReference type="EMBL" id="UGQU01000001">
    <property type="protein sequence ID" value="STZ56222.1"/>
    <property type="molecule type" value="Genomic_DNA"/>
</dbReference>
<organism evidence="2 3">
    <name type="scientific">Moraxella lacunata</name>
    <dbReference type="NCBI Taxonomy" id="477"/>
    <lineage>
        <taxon>Bacteria</taxon>
        <taxon>Pseudomonadati</taxon>
        <taxon>Pseudomonadota</taxon>
        <taxon>Gammaproteobacteria</taxon>
        <taxon>Moraxellales</taxon>
        <taxon>Moraxellaceae</taxon>
        <taxon>Moraxella</taxon>
    </lineage>
</organism>
<evidence type="ECO:0000256" key="1">
    <source>
        <dbReference type="SAM" id="SignalP"/>
    </source>
</evidence>
<evidence type="ECO:0000313" key="2">
    <source>
        <dbReference type="EMBL" id="STZ56222.1"/>
    </source>
</evidence>
<reference evidence="2 3" key="1">
    <citation type="submission" date="2018-06" db="EMBL/GenBank/DDBJ databases">
        <authorList>
            <consortium name="Pathogen Informatics"/>
            <person name="Doyle S."/>
        </authorList>
    </citation>
    <scope>NUCLEOTIDE SEQUENCE [LARGE SCALE GENOMIC DNA]</scope>
    <source>
        <strain evidence="2 3">NCTC10359</strain>
    </source>
</reference>
<evidence type="ECO:0008006" key="4">
    <source>
        <dbReference type="Google" id="ProtNLM"/>
    </source>
</evidence>
<accession>A0A378T5W9</accession>
<feature type="signal peptide" evidence="1">
    <location>
        <begin position="1"/>
        <end position="17"/>
    </location>
</feature>